<reference evidence="1" key="1">
    <citation type="submission" date="2020-08" db="EMBL/GenBank/DDBJ databases">
        <title>Multicomponent nature underlies the extraordinary mechanical properties of spider dragline silk.</title>
        <authorList>
            <person name="Kono N."/>
            <person name="Nakamura H."/>
            <person name="Mori M."/>
            <person name="Yoshida Y."/>
            <person name="Ohtoshi R."/>
            <person name="Malay A.D."/>
            <person name="Moran D.A.P."/>
            <person name="Tomita M."/>
            <person name="Numata K."/>
            <person name="Arakawa K."/>
        </authorList>
    </citation>
    <scope>NUCLEOTIDE SEQUENCE</scope>
</reference>
<protein>
    <submittedName>
        <fullName evidence="1">Uncharacterized protein</fullName>
    </submittedName>
</protein>
<evidence type="ECO:0000313" key="2">
    <source>
        <dbReference type="Proteomes" id="UP000887013"/>
    </source>
</evidence>
<sequence>MAHFLFEANTNYQRAAIIFRDGLRVQLFESGPAVQARVQLLLDSNLHPMLYAGHRQLGFFLVGPECYPSSSFTWGDDSAHHGDPDLWDQCFFTTSLIHKSTFRPSMQISIAEL</sequence>
<gene>
    <name evidence="1" type="ORF">NPIL_171051</name>
</gene>
<dbReference type="Proteomes" id="UP000887013">
    <property type="component" value="Unassembled WGS sequence"/>
</dbReference>
<proteinExistence type="predicted"/>
<comment type="caution">
    <text evidence="1">The sequence shown here is derived from an EMBL/GenBank/DDBJ whole genome shotgun (WGS) entry which is preliminary data.</text>
</comment>
<dbReference type="EMBL" id="BMAW01019521">
    <property type="protein sequence ID" value="GFT63797.1"/>
    <property type="molecule type" value="Genomic_DNA"/>
</dbReference>
<organism evidence="1 2">
    <name type="scientific">Nephila pilipes</name>
    <name type="common">Giant wood spider</name>
    <name type="synonym">Nephila maculata</name>
    <dbReference type="NCBI Taxonomy" id="299642"/>
    <lineage>
        <taxon>Eukaryota</taxon>
        <taxon>Metazoa</taxon>
        <taxon>Ecdysozoa</taxon>
        <taxon>Arthropoda</taxon>
        <taxon>Chelicerata</taxon>
        <taxon>Arachnida</taxon>
        <taxon>Araneae</taxon>
        <taxon>Araneomorphae</taxon>
        <taxon>Entelegynae</taxon>
        <taxon>Araneoidea</taxon>
        <taxon>Nephilidae</taxon>
        <taxon>Nephila</taxon>
    </lineage>
</organism>
<accession>A0A8X6TZU5</accession>
<name>A0A8X6TZU5_NEPPI</name>
<dbReference type="AlphaFoldDB" id="A0A8X6TZU5"/>
<keyword evidence="2" id="KW-1185">Reference proteome</keyword>
<evidence type="ECO:0000313" key="1">
    <source>
        <dbReference type="EMBL" id="GFT63797.1"/>
    </source>
</evidence>